<dbReference type="EMBL" id="JAAALK010000289">
    <property type="protein sequence ID" value="KAG8050047.1"/>
    <property type="molecule type" value="Genomic_DNA"/>
</dbReference>
<dbReference type="AlphaFoldDB" id="A0A8J5RMN9"/>
<sequence length="74" mass="7743">MGVASVGEGVAVVDAWRRGWWLSERGCRQSAQAGAGAGRRRRWGGGHRRGEARGLAVISDGLTVLGAGASGRRR</sequence>
<organism evidence="1 2">
    <name type="scientific">Zizania palustris</name>
    <name type="common">Northern wild rice</name>
    <dbReference type="NCBI Taxonomy" id="103762"/>
    <lineage>
        <taxon>Eukaryota</taxon>
        <taxon>Viridiplantae</taxon>
        <taxon>Streptophyta</taxon>
        <taxon>Embryophyta</taxon>
        <taxon>Tracheophyta</taxon>
        <taxon>Spermatophyta</taxon>
        <taxon>Magnoliopsida</taxon>
        <taxon>Liliopsida</taxon>
        <taxon>Poales</taxon>
        <taxon>Poaceae</taxon>
        <taxon>BOP clade</taxon>
        <taxon>Oryzoideae</taxon>
        <taxon>Oryzeae</taxon>
        <taxon>Zizaniinae</taxon>
        <taxon>Zizania</taxon>
    </lineage>
</organism>
<evidence type="ECO:0000313" key="1">
    <source>
        <dbReference type="EMBL" id="KAG8050047.1"/>
    </source>
</evidence>
<protein>
    <submittedName>
        <fullName evidence="1">Uncharacterized protein</fullName>
    </submittedName>
</protein>
<gene>
    <name evidence="1" type="ORF">GUJ93_ZPchr0009g1433</name>
</gene>
<dbReference type="Proteomes" id="UP000729402">
    <property type="component" value="Unassembled WGS sequence"/>
</dbReference>
<comment type="caution">
    <text evidence="1">The sequence shown here is derived from an EMBL/GenBank/DDBJ whole genome shotgun (WGS) entry which is preliminary data.</text>
</comment>
<proteinExistence type="predicted"/>
<evidence type="ECO:0000313" key="2">
    <source>
        <dbReference type="Proteomes" id="UP000729402"/>
    </source>
</evidence>
<name>A0A8J5RMN9_ZIZPA</name>
<accession>A0A8J5RMN9</accession>
<reference evidence="1" key="1">
    <citation type="journal article" date="2021" name="bioRxiv">
        <title>Whole Genome Assembly and Annotation of Northern Wild Rice, Zizania palustris L., Supports a Whole Genome Duplication in the Zizania Genus.</title>
        <authorList>
            <person name="Haas M."/>
            <person name="Kono T."/>
            <person name="Macchietto M."/>
            <person name="Millas R."/>
            <person name="McGilp L."/>
            <person name="Shao M."/>
            <person name="Duquette J."/>
            <person name="Hirsch C.N."/>
            <person name="Kimball J."/>
        </authorList>
    </citation>
    <scope>NUCLEOTIDE SEQUENCE</scope>
    <source>
        <tissue evidence="1">Fresh leaf tissue</tissue>
    </source>
</reference>
<reference evidence="1" key="2">
    <citation type="submission" date="2021-02" db="EMBL/GenBank/DDBJ databases">
        <authorList>
            <person name="Kimball J.A."/>
            <person name="Haas M.W."/>
            <person name="Macchietto M."/>
            <person name="Kono T."/>
            <person name="Duquette J."/>
            <person name="Shao M."/>
        </authorList>
    </citation>
    <scope>NUCLEOTIDE SEQUENCE</scope>
    <source>
        <tissue evidence="1">Fresh leaf tissue</tissue>
    </source>
</reference>
<keyword evidence="2" id="KW-1185">Reference proteome</keyword>